<evidence type="ECO:0000313" key="1">
    <source>
        <dbReference type="EMBL" id="SVD63071.1"/>
    </source>
</evidence>
<organism evidence="1">
    <name type="scientific">marine metagenome</name>
    <dbReference type="NCBI Taxonomy" id="408172"/>
    <lineage>
        <taxon>unclassified sequences</taxon>
        <taxon>metagenomes</taxon>
        <taxon>ecological metagenomes</taxon>
    </lineage>
</organism>
<dbReference type="EMBL" id="UINC01163009">
    <property type="protein sequence ID" value="SVD63071.1"/>
    <property type="molecule type" value="Genomic_DNA"/>
</dbReference>
<accession>A0A382WYK1</accession>
<protein>
    <submittedName>
        <fullName evidence="1">Uncharacterized protein</fullName>
    </submittedName>
</protein>
<reference evidence="1" key="1">
    <citation type="submission" date="2018-05" db="EMBL/GenBank/DDBJ databases">
        <authorList>
            <person name="Lanie J.A."/>
            <person name="Ng W.-L."/>
            <person name="Kazmierczak K.M."/>
            <person name="Andrzejewski T.M."/>
            <person name="Davidsen T.M."/>
            <person name="Wayne K.J."/>
            <person name="Tettelin H."/>
            <person name="Glass J.I."/>
            <person name="Rusch D."/>
            <person name="Podicherti R."/>
            <person name="Tsui H.-C.T."/>
            <person name="Winkler M.E."/>
        </authorList>
    </citation>
    <scope>NUCLEOTIDE SEQUENCE</scope>
</reference>
<name>A0A382WYK1_9ZZZZ</name>
<gene>
    <name evidence="1" type="ORF">METZ01_LOCUS415925</name>
</gene>
<proteinExistence type="predicted"/>
<dbReference type="AlphaFoldDB" id="A0A382WYK1"/>
<sequence>MYSLPIIIPYTNRLLGASSGSNELTSDMISSFALVDLRIFSTKISRIFLSMVSLVDYS</sequence>